<sequence>MREGSDVEVPSDERLHLSLLQAACLEHTASILPWTFGKPGPDQENDEANRNMLISRDDPELLEKLRQCPDIDIFIPTSLRGHGYCEDAIVELFDAPHKRNVTYHELCPKTPILLFNHYWDGVPDVPDFPKEKPLYLMPNIEMYELNEKYLWRIDVALCKTRTCYERMSKWYVQEGNPRNAQVLYTRHTSSDIANYARRKLGDDAIAKKDFTNVRFIHTVGGSSHKGTWHVLECWLSRPDFPRLDLFIAEHTFKGTYEAAFGDRIRASQNLNLTSHRIDPIPFGRIIAEASFFLCPSRMEGYGHYINQARASGGVILTTNGVPMNELIEAPAMGVYVDTNRQQHHMMFLGGGYKGAHGLRDVEGMRAEISGDSVCRAVEQVLFNTSVWQREAMAAAAQRQYHIDTKFFAREMVKLRKFNSQVRNTLAHGSGA</sequence>
<dbReference type="EnsemblProtists" id="PYU1_T008202">
    <property type="protein sequence ID" value="PYU1_T008202"/>
    <property type="gene ID" value="PYU1_G008186"/>
</dbReference>
<reference evidence="1" key="3">
    <citation type="submission" date="2015-02" db="UniProtKB">
        <authorList>
            <consortium name="EnsemblProtists"/>
        </authorList>
    </citation>
    <scope>IDENTIFICATION</scope>
    <source>
        <strain evidence="1">DAOM BR144</strain>
    </source>
</reference>
<dbReference type="OMA" id="NIEMWEL"/>
<reference evidence="2" key="1">
    <citation type="journal article" date="2010" name="Genome Biol.">
        <title>Genome sequence of the necrotrophic plant pathogen Pythium ultimum reveals original pathogenicity mechanisms and effector repertoire.</title>
        <authorList>
            <person name="Levesque C.A."/>
            <person name="Brouwer H."/>
            <person name="Cano L."/>
            <person name="Hamilton J.P."/>
            <person name="Holt C."/>
            <person name="Huitema E."/>
            <person name="Raffaele S."/>
            <person name="Robideau G.P."/>
            <person name="Thines M."/>
            <person name="Win J."/>
            <person name="Zerillo M.M."/>
            <person name="Beakes G.W."/>
            <person name="Boore J.L."/>
            <person name="Busam D."/>
            <person name="Dumas B."/>
            <person name="Ferriera S."/>
            <person name="Fuerstenberg S.I."/>
            <person name="Gachon C.M."/>
            <person name="Gaulin E."/>
            <person name="Govers F."/>
            <person name="Grenville-Briggs L."/>
            <person name="Horner N."/>
            <person name="Hostetler J."/>
            <person name="Jiang R.H."/>
            <person name="Johnson J."/>
            <person name="Krajaejun T."/>
            <person name="Lin H."/>
            <person name="Meijer H.J."/>
            <person name="Moore B."/>
            <person name="Morris P."/>
            <person name="Phuntmart V."/>
            <person name="Puiu D."/>
            <person name="Shetty J."/>
            <person name="Stajich J.E."/>
            <person name="Tripathy S."/>
            <person name="Wawra S."/>
            <person name="van West P."/>
            <person name="Whitty B.R."/>
            <person name="Coutinho P.M."/>
            <person name="Henrissat B."/>
            <person name="Martin F."/>
            <person name="Thomas P.D."/>
            <person name="Tyler B.M."/>
            <person name="De Vries R.P."/>
            <person name="Kamoun S."/>
            <person name="Yandell M."/>
            <person name="Tisserat N."/>
            <person name="Buell C.R."/>
        </authorList>
    </citation>
    <scope>NUCLEOTIDE SEQUENCE</scope>
    <source>
        <strain evidence="2">DAOM:BR144</strain>
    </source>
</reference>
<dbReference type="SUPFAM" id="SSF53756">
    <property type="entry name" value="UDP-Glycosyltransferase/glycogen phosphorylase"/>
    <property type="match status" value="1"/>
</dbReference>
<reference evidence="2" key="2">
    <citation type="submission" date="2010-04" db="EMBL/GenBank/DDBJ databases">
        <authorList>
            <person name="Buell R."/>
            <person name="Hamilton J."/>
            <person name="Hostetler J."/>
        </authorList>
    </citation>
    <scope>NUCLEOTIDE SEQUENCE [LARGE SCALE GENOMIC DNA]</scope>
    <source>
        <strain evidence="2">DAOM:BR144</strain>
    </source>
</reference>
<dbReference type="Gene3D" id="3.40.50.2000">
    <property type="entry name" value="Glycogen Phosphorylase B"/>
    <property type="match status" value="1"/>
</dbReference>
<accession>K3WTA8</accession>
<dbReference type="EMBL" id="GL376619">
    <property type="status" value="NOT_ANNOTATED_CDS"/>
    <property type="molecule type" value="Genomic_DNA"/>
</dbReference>
<evidence type="ECO:0008006" key="3">
    <source>
        <dbReference type="Google" id="ProtNLM"/>
    </source>
</evidence>
<evidence type="ECO:0000313" key="1">
    <source>
        <dbReference type="EnsemblProtists" id="PYU1_T008202"/>
    </source>
</evidence>
<dbReference type="AlphaFoldDB" id="K3WTA8"/>
<dbReference type="VEuPathDB" id="FungiDB:PYU1_G008186"/>
<evidence type="ECO:0000313" key="2">
    <source>
        <dbReference type="Proteomes" id="UP000019132"/>
    </source>
</evidence>
<dbReference type="HOGENOM" id="CLU_023769_1_0_1"/>
<name>K3WTA8_GLOUD</name>
<dbReference type="Proteomes" id="UP000019132">
    <property type="component" value="Unassembled WGS sequence"/>
</dbReference>
<dbReference type="InParanoid" id="K3WTA8"/>
<dbReference type="eggNOG" id="ENOG502R9HM">
    <property type="taxonomic scope" value="Eukaryota"/>
</dbReference>
<protein>
    <recommendedName>
        <fullName evidence="3">Glycosyl transferase family 1 domain-containing protein</fullName>
    </recommendedName>
</protein>
<proteinExistence type="predicted"/>
<organism evidence="1 2">
    <name type="scientific">Globisporangium ultimum (strain ATCC 200006 / CBS 805.95 / DAOM BR144)</name>
    <name type="common">Pythium ultimum</name>
    <dbReference type="NCBI Taxonomy" id="431595"/>
    <lineage>
        <taxon>Eukaryota</taxon>
        <taxon>Sar</taxon>
        <taxon>Stramenopiles</taxon>
        <taxon>Oomycota</taxon>
        <taxon>Peronosporomycetes</taxon>
        <taxon>Pythiales</taxon>
        <taxon>Pythiaceae</taxon>
        <taxon>Globisporangium</taxon>
    </lineage>
</organism>
<keyword evidence="2" id="KW-1185">Reference proteome</keyword>